<sequence>MLPRASAFASQYGDPDARMMPRLGKLHLHRALGEAKIKRKRWGVAFGTSGASHKAPFGVLLLSACSHWCYRKMGGVAYPSRAGIPRGTIQGLLQHGSMVATAMAATKTSSATVPAGSRYAGAGAGDDDGGDCSRNSGAGAPPSGAYYHRR</sequence>
<dbReference type="EnsemblMetazoa" id="ACOM036301-RA">
    <property type="protein sequence ID" value="ACOM036301-PA.1"/>
    <property type="gene ID" value="ACOM036301"/>
</dbReference>
<dbReference type="AlphaFoldDB" id="A0A8W7PRA3"/>
<proteinExistence type="predicted"/>
<organism evidence="2">
    <name type="scientific">Anopheles coluzzii</name>
    <name type="common">African malaria mosquito</name>
    <dbReference type="NCBI Taxonomy" id="1518534"/>
    <lineage>
        <taxon>Eukaryota</taxon>
        <taxon>Metazoa</taxon>
        <taxon>Ecdysozoa</taxon>
        <taxon>Arthropoda</taxon>
        <taxon>Hexapoda</taxon>
        <taxon>Insecta</taxon>
        <taxon>Pterygota</taxon>
        <taxon>Neoptera</taxon>
        <taxon>Endopterygota</taxon>
        <taxon>Diptera</taxon>
        <taxon>Nematocera</taxon>
        <taxon>Culicoidea</taxon>
        <taxon>Culicidae</taxon>
        <taxon>Anophelinae</taxon>
        <taxon>Anopheles</taxon>
    </lineage>
</organism>
<protein>
    <submittedName>
        <fullName evidence="2">Uncharacterized protein</fullName>
    </submittedName>
</protein>
<accession>A0A8W7PRA3</accession>
<feature type="region of interest" description="Disordered" evidence="1">
    <location>
        <begin position="122"/>
        <end position="150"/>
    </location>
</feature>
<evidence type="ECO:0000256" key="1">
    <source>
        <dbReference type="SAM" id="MobiDB-lite"/>
    </source>
</evidence>
<reference evidence="2" key="1">
    <citation type="submission" date="2022-08" db="UniProtKB">
        <authorList>
            <consortium name="EnsemblMetazoa"/>
        </authorList>
    </citation>
    <scope>IDENTIFICATION</scope>
</reference>
<evidence type="ECO:0000313" key="2">
    <source>
        <dbReference type="EnsemblMetazoa" id="ACOM036301-PA.1"/>
    </source>
</evidence>
<dbReference type="Proteomes" id="UP000075882">
    <property type="component" value="Unassembled WGS sequence"/>
</dbReference>
<name>A0A8W7PRA3_ANOCL</name>